<proteinExistence type="predicted"/>
<dbReference type="InterPro" id="IPR036291">
    <property type="entry name" value="NAD(P)-bd_dom_sf"/>
</dbReference>
<dbReference type="PROSITE" id="PS01162">
    <property type="entry name" value="QOR_ZETA_CRYSTAL"/>
    <property type="match status" value="1"/>
</dbReference>
<dbReference type="STRING" id="105984.A0A427XWV6"/>
<dbReference type="InterPro" id="IPR013154">
    <property type="entry name" value="ADH-like_N"/>
</dbReference>
<dbReference type="GO" id="GO:0035925">
    <property type="term" value="F:mRNA 3'-UTR AU-rich region binding"/>
    <property type="evidence" value="ECO:0007669"/>
    <property type="project" value="TreeGrafter"/>
</dbReference>
<sequence length="350" mass="37099">MSSVAIPTTQKAILVEKYGGPEENVLRDIPVPTPKDDEVLIKIEWTGANYIDNYRRSGLYKVALPFVMGQDVVGTIVQLPKVAMTETGLGKLSLGQRVWSPAAASFAEYTTAQWWKVAPLPANVEPRDGVSMCTVALTALALTREAYAVKKGDYILVRAAAGGVGLVLVQLGKYLGATVIATTSTAEKAELAKANGADHVLLTSNSSEDNVKEILSLSQGKGVHAVFDGVGADTWEEDFLVVRTGATIVSFGNASGAVPPFSPLKLSPKCLKVVRPTLFPYIATPEDFGALAKDVSDIVAAGGIKFAVHKVYPFTQDGVRQTQIDISGRGTTGKLLIHVDAESNGNVSEL</sequence>
<comment type="caution">
    <text evidence="6">The sequence shown here is derived from an EMBL/GenBank/DDBJ whole genome shotgun (WGS) entry which is preliminary data.</text>
</comment>
<dbReference type="SMART" id="SM00829">
    <property type="entry name" value="PKS_ER"/>
    <property type="match status" value="1"/>
</dbReference>
<dbReference type="RefSeq" id="XP_028477157.1">
    <property type="nucleotide sequence ID" value="XM_028622265.1"/>
</dbReference>
<evidence type="ECO:0000313" key="6">
    <source>
        <dbReference type="EMBL" id="RSH83205.1"/>
    </source>
</evidence>
<evidence type="ECO:0000256" key="3">
    <source>
        <dbReference type="ARBA" id="ARBA00043088"/>
    </source>
</evidence>
<dbReference type="AlphaFoldDB" id="A0A427XWV6"/>
<dbReference type="InterPro" id="IPR011032">
    <property type="entry name" value="GroES-like_sf"/>
</dbReference>
<protein>
    <recommendedName>
        <fullName evidence="4">Probable quinone oxidoreductase</fullName>
    </recommendedName>
    <alternativeName>
        <fullName evidence="3">NADPH:quinone reductase</fullName>
    </alternativeName>
</protein>
<keyword evidence="7" id="KW-1185">Reference proteome</keyword>
<evidence type="ECO:0000313" key="7">
    <source>
        <dbReference type="Proteomes" id="UP000279236"/>
    </source>
</evidence>
<dbReference type="PANTHER" id="PTHR48106">
    <property type="entry name" value="QUINONE OXIDOREDUCTASE PIG3-RELATED"/>
    <property type="match status" value="1"/>
</dbReference>
<dbReference type="EMBL" id="RSCE01000004">
    <property type="protein sequence ID" value="RSH83205.1"/>
    <property type="molecule type" value="Genomic_DNA"/>
</dbReference>
<dbReference type="Gene3D" id="3.40.50.720">
    <property type="entry name" value="NAD(P)-binding Rossmann-like Domain"/>
    <property type="match status" value="1"/>
</dbReference>
<dbReference type="GO" id="GO:0008270">
    <property type="term" value="F:zinc ion binding"/>
    <property type="evidence" value="ECO:0007669"/>
    <property type="project" value="InterPro"/>
</dbReference>
<dbReference type="PANTHER" id="PTHR48106:SF13">
    <property type="entry name" value="QUINONE OXIDOREDUCTASE-RELATED"/>
    <property type="match status" value="1"/>
</dbReference>
<evidence type="ECO:0000256" key="1">
    <source>
        <dbReference type="ARBA" id="ARBA00022857"/>
    </source>
</evidence>
<organism evidence="6 7">
    <name type="scientific">Apiotrichum porosum</name>
    <dbReference type="NCBI Taxonomy" id="105984"/>
    <lineage>
        <taxon>Eukaryota</taxon>
        <taxon>Fungi</taxon>
        <taxon>Dikarya</taxon>
        <taxon>Basidiomycota</taxon>
        <taxon>Agaricomycotina</taxon>
        <taxon>Tremellomycetes</taxon>
        <taxon>Trichosporonales</taxon>
        <taxon>Trichosporonaceae</taxon>
        <taxon>Apiotrichum</taxon>
    </lineage>
</organism>
<keyword evidence="2" id="KW-0560">Oxidoreductase</keyword>
<dbReference type="InterPro" id="IPR013149">
    <property type="entry name" value="ADH-like_C"/>
</dbReference>
<feature type="domain" description="Enoyl reductase (ER)" evidence="5">
    <location>
        <begin position="19"/>
        <end position="337"/>
    </location>
</feature>
<dbReference type="Proteomes" id="UP000279236">
    <property type="component" value="Unassembled WGS sequence"/>
</dbReference>
<dbReference type="SUPFAM" id="SSF50129">
    <property type="entry name" value="GroES-like"/>
    <property type="match status" value="1"/>
</dbReference>
<keyword evidence="1" id="KW-0521">NADP</keyword>
<name>A0A427XWV6_9TREE</name>
<dbReference type="GO" id="GO:0070402">
    <property type="term" value="F:NADPH binding"/>
    <property type="evidence" value="ECO:0007669"/>
    <property type="project" value="TreeGrafter"/>
</dbReference>
<dbReference type="Pfam" id="PF00107">
    <property type="entry name" value="ADH_zinc_N"/>
    <property type="match status" value="1"/>
</dbReference>
<evidence type="ECO:0000256" key="2">
    <source>
        <dbReference type="ARBA" id="ARBA00023002"/>
    </source>
</evidence>
<dbReference type="CDD" id="cd05286">
    <property type="entry name" value="QOR2"/>
    <property type="match status" value="1"/>
</dbReference>
<evidence type="ECO:0000259" key="5">
    <source>
        <dbReference type="SMART" id="SM00829"/>
    </source>
</evidence>
<dbReference type="SUPFAM" id="SSF51735">
    <property type="entry name" value="NAD(P)-binding Rossmann-fold domains"/>
    <property type="match status" value="1"/>
</dbReference>
<dbReference type="GeneID" id="39591412"/>
<dbReference type="FunFam" id="3.40.50.720:FF:000053">
    <property type="entry name" value="Quinone oxidoreductase 1"/>
    <property type="match status" value="1"/>
</dbReference>
<dbReference type="InterPro" id="IPR020843">
    <property type="entry name" value="ER"/>
</dbReference>
<dbReference type="GO" id="GO:0003960">
    <property type="term" value="F:quinone reductase (NADPH) activity"/>
    <property type="evidence" value="ECO:0007669"/>
    <property type="project" value="InterPro"/>
</dbReference>
<reference evidence="6 7" key="1">
    <citation type="submission" date="2018-11" db="EMBL/GenBank/DDBJ databases">
        <title>Genome sequence of Apiotrichum porosum DSM 27194.</title>
        <authorList>
            <person name="Aliyu H."/>
            <person name="Gorte O."/>
            <person name="Ochsenreither K."/>
        </authorList>
    </citation>
    <scope>NUCLEOTIDE SEQUENCE [LARGE SCALE GENOMIC DNA]</scope>
    <source>
        <strain evidence="6 7">DSM 27194</strain>
    </source>
</reference>
<dbReference type="Gene3D" id="3.90.180.10">
    <property type="entry name" value="Medium-chain alcohol dehydrogenases, catalytic domain"/>
    <property type="match status" value="1"/>
</dbReference>
<dbReference type="OrthoDB" id="48317at2759"/>
<dbReference type="InterPro" id="IPR002364">
    <property type="entry name" value="Quin_OxRdtase/zeta-crystal_CS"/>
</dbReference>
<evidence type="ECO:0000256" key="4">
    <source>
        <dbReference type="ARBA" id="ARBA00070796"/>
    </source>
</evidence>
<gene>
    <name evidence="6" type="ORF">EHS24_006869</name>
</gene>
<dbReference type="Pfam" id="PF08240">
    <property type="entry name" value="ADH_N"/>
    <property type="match status" value="1"/>
</dbReference>
<dbReference type="InterPro" id="IPR047618">
    <property type="entry name" value="QOR-like"/>
</dbReference>
<dbReference type="GO" id="GO:0005829">
    <property type="term" value="C:cytosol"/>
    <property type="evidence" value="ECO:0007669"/>
    <property type="project" value="TreeGrafter"/>
</dbReference>
<accession>A0A427XWV6</accession>